<evidence type="ECO:0000256" key="8">
    <source>
        <dbReference type="ARBA" id="ARBA00023163"/>
    </source>
</evidence>
<gene>
    <name evidence="10" type="ORF">chiPu_0023708</name>
</gene>
<dbReference type="GO" id="GO:0005634">
    <property type="term" value="C:nucleus"/>
    <property type="evidence" value="ECO:0007669"/>
    <property type="project" value="UniProtKB-SubCell"/>
</dbReference>
<keyword evidence="11" id="KW-1185">Reference proteome</keyword>
<comment type="similarity">
    <text evidence="3">Belongs to the Antp homeobox family.</text>
</comment>
<evidence type="ECO:0000256" key="3">
    <source>
        <dbReference type="ARBA" id="ARBA00009107"/>
    </source>
</evidence>
<comment type="caution">
    <text evidence="10">The sequence shown here is derived from an EMBL/GenBank/DDBJ whole genome shotgun (WGS) entry which is preliminary data.</text>
</comment>
<organism evidence="10 11">
    <name type="scientific">Chiloscyllium punctatum</name>
    <name type="common">Brownbanded bambooshark</name>
    <name type="synonym">Hemiscyllium punctatum</name>
    <dbReference type="NCBI Taxonomy" id="137246"/>
    <lineage>
        <taxon>Eukaryota</taxon>
        <taxon>Metazoa</taxon>
        <taxon>Chordata</taxon>
        <taxon>Craniata</taxon>
        <taxon>Vertebrata</taxon>
        <taxon>Chondrichthyes</taxon>
        <taxon>Elasmobranchii</taxon>
        <taxon>Galeomorphii</taxon>
        <taxon>Galeoidea</taxon>
        <taxon>Orectolobiformes</taxon>
        <taxon>Hemiscylliidae</taxon>
        <taxon>Chiloscyllium</taxon>
    </lineage>
</organism>
<dbReference type="STRING" id="137246.A0A401TAP9"/>
<accession>A0A401TAP9</accession>
<proteinExistence type="inferred from homology"/>
<reference evidence="10 11" key="1">
    <citation type="journal article" date="2018" name="Nat. Ecol. Evol.">
        <title>Shark genomes provide insights into elasmobranch evolution and the origin of vertebrates.</title>
        <authorList>
            <person name="Hara Y"/>
            <person name="Yamaguchi K"/>
            <person name="Onimaru K"/>
            <person name="Kadota M"/>
            <person name="Koyanagi M"/>
            <person name="Keeley SD"/>
            <person name="Tatsumi K"/>
            <person name="Tanaka K"/>
            <person name="Motone F"/>
            <person name="Kageyama Y"/>
            <person name="Nozu R"/>
            <person name="Adachi N"/>
            <person name="Nishimura O"/>
            <person name="Nakagawa R"/>
            <person name="Tanegashima C"/>
            <person name="Kiyatake I"/>
            <person name="Matsumoto R"/>
            <person name="Murakumo K"/>
            <person name="Nishida K"/>
            <person name="Terakita A"/>
            <person name="Kuratani S"/>
            <person name="Sato K"/>
            <person name="Hyodo S Kuraku.S."/>
        </authorList>
    </citation>
    <scope>NUCLEOTIDE SEQUENCE [LARGE SCALE GENOMIC DNA]</scope>
</reference>
<dbReference type="InterPro" id="IPR001827">
    <property type="entry name" value="Homeobox_Antennapedia_CS"/>
</dbReference>
<evidence type="ECO:0000256" key="1">
    <source>
        <dbReference type="ARBA" id="ARBA00003263"/>
    </source>
</evidence>
<dbReference type="Proteomes" id="UP000287033">
    <property type="component" value="Unassembled WGS sequence"/>
</dbReference>
<dbReference type="PROSITE" id="PS00032">
    <property type="entry name" value="ANTENNAPEDIA"/>
    <property type="match status" value="1"/>
</dbReference>
<dbReference type="InterPro" id="IPR050948">
    <property type="entry name" value="Antp_homeobox_TF"/>
</dbReference>
<keyword evidence="7" id="KW-0371">Homeobox</keyword>
<dbReference type="GO" id="GO:0000981">
    <property type="term" value="F:DNA-binding transcription factor activity, RNA polymerase II-specific"/>
    <property type="evidence" value="ECO:0007669"/>
    <property type="project" value="TreeGrafter"/>
</dbReference>
<evidence type="ECO:0008006" key="12">
    <source>
        <dbReference type="Google" id="ProtNLM"/>
    </source>
</evidence>
<keyword evidence="5" id="KW-0805">Transcription regulation</keyword>
<keyword evidence="6" id="KW-0238">DNA-binding</keyword>
<comment type="subcellular location">
    <subcellularLocation>
        <location evidence="2">Nucleus</location>
    </subcellularLocation>
</comment>
<evidence type="ECO:0000256" key="9">
    <source>
        <dbReference type="ARBA" id="ARBA00023242"/>
    </source>
</evidence>
<keyword evidence="9" id="KW-0539">Nucleus</keyword>
<evidence type="ECO:0000256" key="2">
    <source>
        <dbReference type="ARBA" id="ARBA00004123"/>
    </source>
</evidence>
<dbReference type="OrthoDB" id="6159439at2759"/>
<sequence>MSSYFVNSLFTKYKPEDSVDPNSLFDCRFPHGFSRSPALMYGPAPGAAFPPLPGHVQDYFHTGGSSLPASGYQQGPCGPSCQGEAAKFYSYDALNRQGPYGGGQAEAAPVLPYPECKAGLPAPATGGAGSEGAGNVNPSSAASLMFPWMRPHG</sequence>
<evidence type="ECO:0000313" key="10">
    <source>
        <dbReference type="EMBL" id="GCC39675.1"/>
    </source>
</evidence>
<dbReference type="PANTHER" id="PTHR46166:SF4">
    <property type="entry name" value="HOMEOBOX PROTEIN HOX-C8"/>
    <property type="match status" value="1"/>
</dbReference>
<evidence type="ECO:0000256" key="4">
    <source>
        <dbReference type="ARBA" id="ARBA00022473"/>
    </source>
</evidence>
<dbReference type="PANTHER" id="PTHR46166">
    <property type="entry name" value="HOMEOBOX DOMAIN-CONTAINING PROTEIN"/>
    <property type="match status" value="1"/>
</dbReference>
<evidence type="ECO:0000256" key="7">
    <source>
        <dbReference type="ARBA" id="ARBA00023155"/>
    </source>
</evidence>
<evidence type="ECO:0000313" key="11">
    <source>
        <dbReference type="Proteomes" id="UP000287033"/>
    </source>
</evidence>
<evidence type="ECO:0000256" key="5">
    <source>
        <dbReference type="ARBA" id="ARBA00023015"/>
    </source>
</evidence>
<keyword evidence="8" id="KW-0804">Transcription</keyword>
<dbReference type="AlphaFoldDB" id="A0A401TAP9"/>
<evidence type="ECO:0000256" key="6">
    <source>
        <dbReference type="ARBA" id="ARBA00023125"/>
    </source>
</evidence>
<protein>
    <recommendedName>
        <fullName evidence="12">Homeobox domain-containing protein</fullName>
    </recommendedName>
</protein>
<dbReference type="EMBL" id="BEZZ01025531">
    <property type="protein sequence ID" value="GCC39675.1"/>
    <property type="molecule type" value="Genomic_DNA"/>
</dbReference>
<comment type="function">
    <text evidence="1">Sequence-specific transcription factor which is part of a developmental regulatory system that provides cells with specific positional identities on the anterior-posterior axis.</text>
</comment>
<dbReference type="GO" id="GO:0000977">
    <property type="term" value="F:RNA polymerase II transcription regulatory region sequence-specific DNA binding"/>
    <property type="evidence" value="ECO:0007669"/>
    <property type="project" value="TreeGrafter"/>
</dbReference>
<name>A0A401TAP9_CHIPU</name>
<keyword evidence="4" id="KW-0217">Developmental protein</keyword>